<evidence type="ECO:0000313" key="1">
    <source>
        <dbReference type="EMBL" id="TWP33181.1"/>
    </source>
</evidence>
<proteinExistence type="predicted"/>
<dbReference type="AlphaFoldDB" id="A0A563DTB5"/>
<comment type="caution">
    <text evidence="1">The sequence shown here is derived from an EMBL/GenBank/DDBJ whole genome shotgun (WGS) entry which is preliminary data.</text>
</comment>
<reference evidence="1 2" key="1">
    <citation type="submission" date="2019-05" db="EMBL/GenBank/DDBJ databases">
        <authorList>
            <person name="Lee S.D."/>
        </authorList>
    </citation>
    <scope>NUCLEOTIDE SEQUENCE [LARGE SCALE GENOMIC DNA]</scope>
    <source>
        <strain evidence="1 2">C5-26</strain>
    </source>
</reference>
<accession>A0A563DTB5</accession>
<organism evidence="1 2">
    <name type="scientific">Leekyejoonella antrihumi</name>
    <dbReference type="NCBI Taxonomy" id="1660198"/>
    <lineage>
        <taxon>Bacteria</taxon>
        <taxon>Bacillati</taxon>
        <taxon>Actinomycetota</taxon>
        <taxon>Actinomycetes</taxon>
        <taxon>Micrococcales</taxon>
        <taxon>Dermacoccaceae</taxon>
        <taxon>Leekyejoonella</taxon>
    </lineage>
</organism>
<keyword evidence="2" id="KW-1185">Reference proteome</keyword>
<dbReference type="RefSeq" id="WP_146320615.1">
    <property type="nucleotide sequence ID" value="NZ_VCQV01000047.1"/>
</dbReference>
<reference evidence="1 2" key="2">
    <citation type="submission" date="2019-08" db="EMBL/GenBank/DDBJ databases">
        <title>Jejuicoccus antrihumi gen. nov., sp. nov., a new member of the family Dermacoccaceae isolated from a cave.</title>
        <authorList>
            <person name="Schumann P."/>
            <person name="Kim I.S."/>
        </authorList>
    </citation>
    <scope>NUCLEOTIDE SEQUENCE [LARGE SCALE GENOMIC DNA]</scope>
    <source>
        <strain evidence="1 2">C5-26</strain>
    </source>
</reference>
<sequence length="132" mass="14090">MDVLATQEPSGSTQVDLTDALSGNRSCPGSGRSCDVQQVAGGGQNFLVPIETSRNDMAGKRLSILRRWPPEIDVQVRCGILIIVEAGPQQIDQFVPSRDHGLLGRVLEALCRPGGEGPDDKGCSLELAWIHG</sequence>
<protein>
    <submittedName>
        <fullName evidence="1">Uncharacterized protein</fullName>
    </submittedName>
</protein>
<name>A0A563DTB5_9MICO</name>
<dbReference type="EMBL" id="VCQV01000047">
    <property type="protein sequence ID" value="TWP33181.1"/>
    <property type="molecule type" value="Genomic_DNA"/>
</dbReference>
<gene>
    <name evidence="1" type="ORF">FGL98_22180</name>
</gene>
<evidence type="ECO:0000313" key="2">
    <source>
        <dbReference type="Proteomes" id="UP000320244"/>
    </source>
</evidence>
<dbReference type="OrthoDB" id="3579673at2"/>
<dbReference type="Proteomes" id="UP000320244">
    <property type="component" value="Unassembled WGS sequence"/>
</dbReference>